<organism evidence="2 3">
    <name type="scientific">Psychrobacter fozii</name>
    <dbReference type="NCBI Taxonomy" id="198480"/>
    <lineage>
        <taxon>Bacteria</taxon>
        <taxon>Pseudomonadati</taxon>
        <taxon>Pseudomonadota</taxon>
        <taxon>Gammaproteobacteria</taxon>
        <taxon>Moraxellales</taxon>
        <taxon>Moraxellaceae</taxon>
        <taxon>Psychrobacter</taxon>
    </lineage>
</organism>
<keyword evidence="1" id="KW-0732">Signal</keyword>
<protein>
    <recommendedName>
        <fullName evidence="4">Lipoprotein</fullName>
    </recommendedName>
</protein>
<dbReference type="Proteomes" id="UP000247746">
    <property type="component" value="Unassembled WGS sequence"/>
</dbReference>
<dbReference type="OrthoDB" id="6712021at2"/>
<feature type="signal peptide" evidence="1">
    <location>
        <begin position="1"/>
        <end position="20"/>
    </location>
</feature>
<evidence type="ECO:0000313" key="3">
    <source>
        <dbReference type="Proteomes" id="UP000247746"/>
    </source>
</evidence>
<dbReference type="AlphaFoldDB" id="A0A2V4VY64"/>
<keyword evidence="3" id="KW-1185">Reference proteome</keyword>
<feature type="chain" id="PRO_5016119894" description="Lipoprotein" evidence="1">
    <location>
        <begin position="21"/>
        <end position="137"/>
    </location>
</feature>
<accession>A0A2V4VY64</accession>
<comment type="caution">
    <text evidence="2">The sequence shown here is derived from an EMBL/GenBank/DDBJ whole genome shotgun (WGS) entry which is preliminary data.</text>
</comment>
<evidence type="ECO:0008006" key="4">
    <source>
        <dbReference type="Google" id="ProtNLM"/>
    </source>
</evidence>
<evidence type="ECO:0000313" key="2">
    <source>
        <dbReference type="EMBL" id="PYE40314.1"/>
    </source>
</evidence>
<sequence>MKIINIIISGVCLLSLTACGNLQNWNSDYLSGDRTDYLSNDQGTVGDCQGFRLSTSDKPSAADRFWQDNNLPRGTTNYMCKDGKAYLLDKVADCQGKIIANQQGGIMQFRRDNGFPDGYSYVSFTCVNGSVNPIMWE</sequence>
<dbReference type="PROSITE" id="PS51257">
    <property type="entry name" value="PROKAR_LIPOPROTEIN"/>
    <property type="match status" value="1"/>
</dbReference>
<dbReference type="RefSeq" id="WP_110922482.1">
    <property type="nucleotide sequence ID" value="NZ_QJSU01000002.1"/>
</dbReference>
<proteinExistence type="predicted"/>
<name>A0A2V4VY64_9GAMM</name>
<gene>
    <name evidence="2" type="ORF">DFP82_102277</name>
</gene>
<evidence type="ECO:0000256" key="1">
    <source>
        <dbReference type="SAM" id="SignalP"/>
    </source>
</evidence>
<dbReference type="EMBL" id="QJSU01000002">
    <property type="protein sequence ID" value="PYE40314.1"/>
    <property type="molecule type" value="Genomic_DNA"/>
</dbReference>
<reference evidence="2 3" key="1">
    <citation type="submission" date="2018-06" db="EMBL/GenBank/DDBJ databases">
        <title>Genomic Encyclopedia of Type Strains, Phase III (KMG-III): the genomes of soil and plant-associated and newly described type strains.</title>
        <authorList>
            <person name="Whitman W."/>
        </authorList>
    </citation>
    <scope>NUCLEOTIDE SEQUENCE [LARGE SCALE GENOMIC DNA]</scope>
    <source>
        <strain evidence="2 3">CECT 5889</strain>
    </source>
</reference>